<dbReference type="Proteomes" id="UP000185628">
    <property type="component" value="Unassembled WGS sequence"/>
</dbReference>
<dbReference type="InterPro" id="IPR024301">
    <property type="entry name" value="Amidase_6"/>
</dbReference>
<evidence type="ECO:0000259" key="1">
    <source>
        <dbReference type="Pfam" id="PF12671"/>
    </source>
</evidence>
<proteinExistence type="predicted"/>
<dbReference type="EMBL" id="MQVR01000071">
    <property type="protein sequence ID" value="OKL53297.1"/>
    <property type="molecule type" value="Genomic_DNA"/>
</dbReference>
<sequence length="263" mass="29915">MLMRCSIDPRYNVDVTQWRDEIRVKKILSLLVISVLMCSPVAIAADMQSETRGPMSGSEPIERSDDTGQISKLRSFLSDLANNYRDIPEARNNELKDGSERLLLYPTFNAPEAAFEAAAELYKSSFSDRPDFPAELNVTNWREVQKLVYLDGFDSDINLALLEFFDIYENIDDNVNISRAFDDPRSTGDSLELLLPDVQNVGSVSVRAVPRSYNRRNAVAYANKHATNRNRGYQSFSYDCTNFVSQVLRLFRVECGLMRPGRQ</sequence>
<keyword evidence="3" id="KW-1185">Reference proteome</keyword>
<organism evidence="2 3">
    <name type="scientific">Bowdeniella nasicola</name>
    <dbReference type="NCBI Taxonomy" id="208480"/>
    <lineage>
        <taxon>Bacteria</taxon>
        <taxon>Bacillati</taxon>
        <taxon>Actinomycetota</taxon>
        <taxon>Actinomycetes</taxon>
        <taxon>Actinomycetales</taxon>
        <taxon>Actinomycetaceae</taxon>
        <taxon>Bowdeniella</taxon>
    </lineage>
</organism>
<dbReference type="AlphaFoldDB" id="A0A1Q5Q0H7"/>
<gene>
    <name evidence="2" type="ORF">BSZ39_10300</name>
</gene>
<dbReference type="Pfam" id="PF12671">
    <property type="entry name" value="Amidase_6"/>
    <property type="match status" value="1"/>
</dbReference>
<reference evidence="3" key="1">
    <citation type="submission" date="2016-12" db="EMBL/GenBank/DDBJ databases">
        <authorList>
            <person name="Meng X."/>
        </authorList>
    </citation>
    <scope>NUCLEOTIDE SEQUENCE [LARGE SCALE GENOMIC DNA]</scope>
    <source>
        <strain evidence="3">DSM 19116</strain>
    </source>
</reference>
<feature type="domain" description="Putative amidase" evidence="1">
    <location>
        <begin position="212"/>
        <end position="248"/>
    </location>
</feature>
<accession>A0A1Q5Q0H7</accession>
<name>A0A1Q5Q0H7_9ACTO</name>
<protein>
    <recommendedName>
        <fullName evidence="1">Putative amidase domain-containing protein</fullName>
    </recommendedName>
</protein>
<comment type="caution">
    <text evidence="2">The sequence shown here is derived from an EMBL/GenBank/DDBJ whole genome shotgun (WGS) entry which is preliminary data.</text>
</comment>
<evidence type="ECO:0000313" key="2">
    <source>
        <dbReference type="EMBL" id="OKL53297.1"/>
    </source>
</evidence>
<evidence type="ECO:0000313" key="3">
    <source>
        <dbReference type="Proteomes" id="UP000185628"/>
    </source>
</evidence>